<dbReference type="RefSeq" id="WP_206713999.1">
    <property type="nucleotide sequence ID" value="NZ_CP071091.1"/>
</dbReference>
<keyword evidence="2 5" id="KW-0812">Transmembrane</keyword>
<feature type="transmembrane region" description="Helical" evidence="5">
    <location>
        <begin position="120"/>
        <end position="144"/>
    </location>
</feature>
<dbReference type="Pfam" id="PF04893">
    <property type="entry name" value="Yip1"/>
    <property type="match status" value="1"/>
</dbReference>
<evidence type="ECO:0000313" key="7">
    <source>
        <dbReference type="EMBL" id="QSQ12269.1"/>
    </source>
</evidence>
<protein>
    <recommendedName>
        <fullName evidence="6">Yip1 domain-containing protein</fullName>
    </recommendedName>
</protein>
<evidence type="ECO:0000259" key="6">
    <source>
        <dbReference type="Pfam" id="PF04893"/>
    </source>
</evidence>
<sequence length="206" mass="22263">MGEAFRLTCKEVLLRPGAALGRMGTEGTLGGSLLFALLGFCVGALPTAALVILIGLGKVLDLPTGEIDPYLLWIEVILPLRYVGAALVLSPVATFLASGVDHGMLRMFGASSSFRTTLRAHALSQGVFLIGVVPVFSLPVMLPWQLGLRFMAYRKLHRLGWGGTAVAMVLPWMVLGALGFVVYCFSWAWEAAYEPAFEGDHFLYKD</sequence>
<feature type="domain" description="Yip1" evidence="6">
    <location>
        <begin position="10"/>
        <end position="181"/>
    </location>
</feature>
<gene>
    <name evidence="7" type="ORF">JY572_28420</name>
</gene>
<evidence type="ECO:0000256" key="5">
    <source>
        <dbReference type="SAM" id="Phobius"/>
    </source>
</evidence>
<proteinExistence type="predicted"/>
<comment type="subcellular location">
    <subcellularLocation>
        <location evidence="1">Membrane</location>
        <topology evidence="1">Multi-pass membrane protein</topology>
    </subcellularLocation>
</comment>
<dbReference type="InterPro" id="IPR006977">
    <property type="entry name" value="Yip1_dom"/>
</dbReference>
<evidence type="ECO:0000256" key="4">
    <source>
        <dbReference type="ARBA" id="ARBA00023136"/>
    </source>
</evidence>
<reference evidence="7 8" key="1">
    <citation type="submission" date="2021-02" db="EMBL/GenBank/DDBJ databases">
        <title>De Novo genome assembly of isolated myxobacteria.</title>
        <authorList>
            <person name="Stevens D.C."/>
        </authorList>
    </citation>
    <scope>NUCLEOTIDE SEQUENCE [LARGE SCALE GENOMIC DNA]</scope>
    <source>
        <strain evidence="7 8">SCHIC003</strain>
    </source>
</reference>
<organism evidence="7 8">
    <name type="scientific">Myxococcus landrumensis</name>
    <dbReference type="NCBI Taxonomy" id="2813577"/>
    <lineage>
        <taxon>Bacteria</taxon>
        <taxon>Pseudomonadati</taxon>
        <taxon>Myxococcota</taxon>
        <taxon>Myxococcia</taxon>
        <taxon>Myxococcales</taxon>
        <taxon>Cystobacterineae</taxon>
        <taxon>Myxococcaceae</taxon>
        <taxon>Myxococcus</taxon>
    </lineage>
</organism>
<evidence type="ECO:0000256" key="2">
    <source>
        <dbReference type="ARBA" id="ARBA00022692"/>
    </source>
</evidence>
<accession>A0ABX7N0M8</accession>
<dbReference type="EMBL" id="CP071091">
    <property type="protein sequence ID" value="QSQ12269.1"/>
    <property type="molecule type" value="Genomic_DNA"/>
</dbReference>
<dbReference type="Proteomes" id="UP000663090">
    <property type="component" value="Chromosome"/>
</dbReference>
<keyword evidence="8" id="KW-1185">Reference proteome</keyword>
<feature type="transmembrane region" description="Helical" evidence="5">
    <location>
        <begin position="165"/>
        <end position="189"/>
    </location>
</feature>
<feature type="transmembrane region" description="Helical" evidence="5">
    <location>
        <begin position="33"/>
        <end position="57"/>
    </location>
</feature>
<evidence type="ECO:0000313" key="8">
    <source>
        <dbReference type="Proteomes" id="UP000663090"/>
    </source>
</evidence>
<evidence type="ECO:0000256" key="3">
    <source>
        <dbReference type="ARBA" id="ARBA00022989"/>
    </source>
</evidence>
<keyword evidence="3 5" id="KW-1133">Transmembrane helix</keyword>
<name>A0ABX7N0M8_9BACT</name>
<evidence type="ECO:0000256" key="1">
    <source>
        <dbReference type="ARBA" id="ARBA00004141"/>
    </source>
</evidence>
<keyword evidence="4 5" id="KW-0472">Membrane</keyword>
<feature type="transmembrane region" description="Helical" evidence="5">
    <location>
        <begin position="78"/>
        <end position="100"/>
    </location>
</feature>